<dbReference type="Proteomes" id="UP001234913">
    <property type="component" value="Chromosome"/>
</dbReference>
<protein>
    <submittedName>
        <fullName evidence="1">Uncharacterized protein</fullName>
    </submittedName>
</protein>
<evidence type="ECO:0000313" key="2">
    <source>
        <dbReference type="Proteomes" id="UP001234913"/>
    </source>
</evidence>
<sequence>MNKTIKFITFSIIFSLVLTFATSGFVEAKEYPTEDQLKNDPYTIELSKDEIASEKNIVFDDTDEVVMIPRALPLIPFVGGAVFSILAKQGVKTFIKHVSRHALERAGQRGITKHMMANTIKNGAKYTDRKTGAKILYDRKTGTTLVIKGNKIVTTYIQKSPKKVWRKGH</sequence>
<dbReference type="EMBL" id="CP171742">
    <property type="protein sequence ID" value="XKR69694.1"/>
    <property type="molecule type" value="Genomic_DNA"/>
</dbReference>
<organism evidence="1 2">
    <name type="scientific">Staphylococcus hyicus</name>
    <dbReference type="NCBI Taxonomy" id="1284"/>
    <lineage>
        <taxon>Bacteria</taxon>
        <taxon>Bacillati</taxon>
        <taxon>Bacillota</taxon>
        <taxon>Bacilli</taxon>
        <taxon>Bacillales</taxon>
        <taxon>Staphylococcaceae</taxon>
        <taxon>Staphylococcus</taxon>
    </lineage>
</organism>
<keyword evidence="2" id="KW-1185">Reference proteome</keyword>
<accession>A0ACD5FNW0</accession>
<proteinExistence type="predicted"/>
<evidence type="ECO:0000313" key="1">
    <source>
        <dbReference type="EMBL" id="XKR69694.1"/>
    </source>
</evidence>
<name>A0ACD5FNW0_STAHY</name>
<reference evidence="1" key="1">
    <citation type="submission" date="2024-09" db="EMBL/GenBank/DDBJ databases">
        <authorList>
            <person name="Gagne-Thivierge C."/>
        </authorList>
    </citation>
    <scope>NUCLEOTIDE SEQUENCE</scope>
    <source>
        <strain evidence="1">SC310</strain>
    </source>
</reference>
<gene>
    <name evidence="1" type="ORF">QUC96_002235</name>
</gene>